<dbReference type="AlphaFoldDB" id="A0A2U2JDJ8"/>
<reference evidence="1 2" key="1">
    <citation type="submission" date="2018-05" db="EMBL/GenBank/DDBJ databases">
        <title>Polaribacter aquimarinus sp. nov., isolated from sediment in a sediment of sea.</title>
        <authorList>
            <person name="Lu D."/>
        </authorList>
    </citation>
    <scope>NUCLEOTIDE SEQUENCE [LARGE SCALE GENOMIC DNA]</scope>
    <source>
        <strain evidence="1 2">ZY113</strain>
    </source>
</reference>
<proteinExistence type="predicted"/>
<protein>
    <submittedName>
        <fullName evidence="1">Uncharacterized protein</fullName>
    </submittedName>
</protein>
<evidence type="ECO:0000313" key="1">
    <source>
        <dbReference type="EMBL" id="PWG06420.1"/>
    </source>
</evidence>
<sequence length="94" mass="10910">MTKKFPYNFLRFTTLPILTIVSVLVFQQNVDSLNTLKFLQVATKSIHKIYSTAFFFSKDAVLTTSRNNIIMHPKPTQVTITEPEESFLLHLIYK</sequence>
<comment type="caution">
    <text evidence="1">The sequence shown here is derived from an EMBL/GenBank/DDBJ whole genome shotgun (WGS) entry which is preliminary data.</text>
</comment>
<accession>A0A2U2JDJ8</accession>
<organism evidence="1 2">
    <name type="scientific">Polaribacter aquimarinus</name>
    <dbReference type="NCBI Taxonomy" id="2100726"/>
    <lineage>
        <taxon>Bacteria</taxon>
        <taxon>Pseudomonadati</taxon>
        <taxon>Bacteroidota</taxon>
        <taxon>Flavobacteriia</taxon>
        <taxon>Flavobacteriales</taxon>
        <taxon>Flavobacteriaceae</taxon>
    </lineage>
</organism>
<name>A0A2U2JDJ8_9FLAO</name>
<gene>
    <name evidence="1" type="ORF">DIS07_00890</name>
</gene>
<keyword evidence="2" id="KW-1185">Reference proteome</keyword>
<evidence type="ECO:0000313" key="2">
    <source>
        <dbReference type="Proteomes" id="UP000245670"/>
    </source>
</evidence>
<dbReference type="Proteomes" id="UP000245670">
    <property type="component" value="Unassembled WGS sequence"/>
</dbReference>
<dbReference type="EMBL" id="QFFG01000001">
    <property type="protein sequence ID" value="PWG06420.1"/>
    <property type="molecule type" value="Genomic_DNA"/>
</dbReference>